<evidence type="ECO:0000313" key="2">
    <source>
        <dbReference type="Proteomes" id="UP000268350"/>
    </source>
</evidence>
<gene>
    <name evidence="1" type="ORF">DGUA_6G015758</name>
</gene>
<dbReference type="EMBL" id="OUUW01000013">
    <property type="protein sequence ID" value="SPP87955.1"/>
    <property type="molecule type" value="Genomic_DNA"/>
</dbReference>
<organism evidence="1 2">
    <name type="scientific">Drosophila guanche</name>
    <name type="common">Fruit fly</name>
    <dbReference type="NCBI Taxonomy" id="7266"/>
    <lineage>
        <taxon>Eukaryota</taxon>
        <taxon>Metazoa</taxon>
        <taxon>Ecdysozoa</taxon>
        <taxon>Arthropoda</taxon>
        <taxon>Hexapoda</taxon>
        <taxon>Insecta</taxon>
        <taxon>Pterygota</taxon>
        <taxon>Neoptera</taxon>
        <taxon>Endopterygota</taxon>
        <taxon>Diptera</taxon>
        <taxon>Brachycera</taxon>
        <taxon>Muscomorpha</taxon>
        <taxon>Ephydroidea</taxon>
        <taxon>Drosophilidae</taxon>
        <taxon>Drosophila</taxon>
        <taxon>Sophophora</taxon>
    </lineage>
</organism>
<proteinExistence type="predicted"/>
<dbReference type="OMA" id="NELMECM"/>
<name>A0A3B0K0X7_DROGU</name>
<dbReference type="STRING" id="7266.A0A3B0K0X7"/>
<dbReference type="AlphaFoldDB" id="A0A3B0K0X7"/>
<reference evidence="2" key="1">
    <citation type="submission" date="2018-01" db="EMBL/GenBank/DDBJ databases">
        <authorList>
            <person name="Alioto T."/>
            <person name="Alioto T."/>
        </authorList>
    </citation>
    <scope>NUCLEOTIDE SEQUENCE [LARGE SCALE GENOMIC DNA]</scope>
</reference>
<protein>
    <submittedName>
        <fullName evidence="1">Blast:Kinetochore protein Spc25</fullName>
    </submittedName>
</protein>
<evidence type="ECO:0000313" key="1">
    <source>
        <dbReference type="EMBL" id="SPP87955.1"/>
    </source>
</evidence>
<keyword evidence="2" id="KW-1185">Reference proteome</keyword>
<dbReference type="OrthoDB" id="8006210at2759"/>
<sequence length="233" mass="26659">MTDMSDVDPSDYHRRLKQIFNNEIRLQNREANISKRSSRFHSNLLGAKEAIERQHRDFGKLRKTLMERGQELDRRYALGESLSRQLEATRQHNADMQAQLLRHKTEAKQRSNELMECTHTLKQATGTYINHKELPARLKGITVMRSADGDAKWIPFDLDGNDTNGLHTLWRCLHTRSDNASKWRQLLSDQEVPAPVTPCANDRTIAKATSRCNNVVPTSIIEIDLTSPTNGDS</sequence>
<accession>A0A3B0K0X7</accession>
<dbReference type="Proteomes" id="UP000268350">
    <property type="component" value="Unassembled WGS sequence"/>
</dbReference>